<dbReference type="Pfam" id="PF07386">
    <property type="entry name" value="DUF1499"/>
    <property type="match status" value="1"/>
</dbReference>
<dbReference type="EMBL" id="LCYG01000022">
    <property type="protein sequence ID" value="KLK93166.1"/>
    <property type="molecule type" value="Genomic_DNA"/>
</dbReference>
<evidence type="ECO:0000256" key="1">
    <source>
        <dbReference type="SAM" id="Phobius"/>
    </source>
</evidence>
<name>A0A0H1RE51_9HYPH</name>
<evidence type="ECO:0008006" key="4">
    <source>
        <dbReference type="Google" id="ProtNLM"/>
    </source>
</evidence>
<keyword evidence="1" id="KW-0472">Membrane</keyword>
<proteinExistence type="predicted"/>
<dbReference type="PATRIC" id="fig|1225564.3.peg.2706"/>
<keyword evidence="3" id="KW-1185">Reference proteome</keyword>
<feature type="transmembrane region" description="Helical" evidence="1">
    <location>
        <begin position="20"/>
        <end position="38"/>
    </location>
</feature>
<evidence type="ECO:0000313" key="3">
    <source>
        <dbReference type="Proteomes" id="UP000035489"/>
    </source>
</evidence>
<dbReference type="AlphaFoldDB" id="A0A0H1RE51"/>
<evidence type="ECO:0000313" key="2">
    <source>
        <dbReference type="EMBL" id="KLK93166.1"/>
    </source>
</evidence>
<sequence length="259" mass="28345">MRRLIIEEPYSRPAKWSPMLAWFALVVTVLSALMIRFGRIDYQAGFVALGLGLAIAVVAVGLSLVAFIRIWQEGRRGLGSAIKGLVLAALVLGYPAFLGLRAVTLPAINDISTDTEDPPAFSRSRAALDARRGRVPPDVPLQERELQREAYVQIAPLTLDIPPEDAFPLVRKAAEDLGWQIIEAVPPGGRTGIGRLEAVDRTLLLKLPDDITIRIRPRADGTRIDIRSASRIGHHDLGTNAKRIRTFLEEASNLALAVK</sequence>
<organism evidence="2 3">
    <name type="scientific">Microvirga vignae</name>
    <dbReference type="NCBI Taxonomy" id="1225564"/>
    <lineage>
        <taxon>Bacteria</taxon>
        <taxon>Pseudomonadati</taxon>
        <taxon>Pseudomonadota</taxon>
        <taxon>Alphaproteobacteria</taxon>
        <taxon>Hyphomicrobiales</taxon>
        <taxon>Methylobacteriaceae</taxon>
        <taxon>Microvirga</taxon>
    </lineage>
</organism>
<comment type="caution">
    <text evidence="2">The sequence shown here is derived from an EMBL/GenBank/DDBJ whole genome shotgun (WGS) entry which is preliminary data.</text>
</comment>
<feature type="transmembrane region" description="Helical" evidence="1">
    <location>
        <begin position="44"/>
        <end position="68"/>
    </location>
</feature>
<protein>
    <recommendedName>
        <fullName evidence="4">DUF1499 domain-containing protein</fullName>
    </recommendedName>
</protein>
<keyword evidence="1" id="KW-1133">Transmembrane helix</keyword>
<reference evidence="2 3" key="1">
    <citation type="submission" date="2015-05" db="EMBL/GenBank/DDBJ databases">
        <title>Draft genome sequence of Microvirga vignae strain BR3299, a novel nitrogen fixing bacteria isolated from Brazil semi-aired region.</title>
        <authorList>
            <person name="Zilli J.E."/>
            <person name="Passos S.R."/>
            <person name="Leite J."/>
            <person name="Baldani J.I."/>
            <person name="Xavier G.R."/>
            <person name="Rumjaneck N.G."/>
            <person name="Simoes-Araujo J.L."/>
        </authorList>
    </citation>
    <scope>NUCLEOTIDE SEQUENCE [LARGE SCALE GENOMIC DNA]</scope>
    <source>
        <strain evidence="2 3">BR3299</strain>
    </source>
</reference>
<dbReference type="Proteomes" id="UP000035489">
    <property type="component" value="Unassembled WGS sequence"/>
</dbReference>
<dbReference type="STRING" id="1225564.AA309_10245"/>
<feature type="transmembrane region" description="Helical" evidence="1">
    <location>
        <begin position="80"/>
        <end position="100"/>
    </location>
</feature>
<dbReference type="InterPro" id="IPR010865">
    <property type="entry name" value="DUF1499"/>
</dbReference>
<accession>A0A0H1RE51</accession>
<dbReference type="RefSeq" id="WP_047188920.1">
    <property type="nucleotide sequence ID" value="NZ_LCYG01000022.1"/>
</dbReference>
<keyword evidence="1" id="KW-0812">Transmembrane</keyword>
<gene>
    <name evidence="2" type="ORF">AA309_10245</name>
</gene>
<dbReference type="OrthoDB" id="1523552at2"/>